<organism evidence="3 4">
    <name type="scientific">Amorphotheca resinae ATCC 22711</name>
    <dbReference type="NCBI Taxonomy" id="857342"/>
    <lineage>
        <taxon>Eukaryota</taxon>
        <taxon>Fungi</taxon>
        <taxon>Dikarya</taxon>
        <taxon>Ascomycota</taxon>
        <taxon>Pezizomycotina</taxon>
        <taxon>Leotiomycetes</taxon>
        <taxon>Helotiales</taxon>
        <taxon>Amorphothecaceae</taxon>
        <taxon>Amorphotheca</taxon>
    </lineage>
</organism>
<dbReference type="Proteomes" id="UP000241818">
    <property type="component" value="Unassembled WGS sequence"/>
</dbReference>
<evidence type="ECO:0000313" key="4">
    <source>
        <dbReference type="Proteomes" id="UP000241818"/>
    </source>
</evidence>
<reference evidence="3 4" key="1">
    <citation type="journal article" date="2018" name="New Phytol.">
        <title>Comparative genomics and transcriptomics depict ericoid mycorrhizal fungi as versatile saprotrophs and plant mutualists.</title>
        <authorList>
            <person name="Martino E."/>
            <person name="Morin E."/>
            <person name="Grelet G.A."/>
            <person name="Kuo A."/>
            <person name="Kohler A."/>
            <person name="Daghino S."/>
            <person name="Barry K.W."/>
            <person name="Cichocki N."/>
            <person name="Clum A."/>
            <person name="Dockter R.B."/>
            <person name="Hainaut M."/>
            <person name="Kuo R.C."/>
            <person name="LaButti K."/>
            <person name="Lindahl B.D."/>
            <person name="Lindquist E.A."/>
            <person name="Lipzen A."/>
            <person name="Khouja H.R."/>
            <person name="Magnuson J."/>
            <person name="Murat C."/>
            <person name="Ohm R.A."/>
            <person name="Singer S.W."/>
            <person name="Spatafora J.W."/>
            <person name="Wang M."/>
            <person name="Veneault-Fourrey C."/>
            <person name="Henrissat B."/>
            <person name="Grigoriev I.V."/>
            <person name="Martin F.M."/>
            <person name="Perotto S."/>
        </authorList>
    </citation>
    <scope>NUCLEOTIDE SEQUENCE [LARGE SCALE GENOMIC DNA]</scope>
    <source>
        <strain evidence="3 4">ATCC 22711</strain>
    </source>
</reference>
<sequence length="108" mass="11650">MIWILERLKLMMLFTHPTLVVDTSIKPWMQRTRGSTSALGTPGTPGTPATPGTPRTPILQSSGAPGAVYRDDNDDYKGSFINAEEGHVPAAFASVGTYSVLQFSRKLA</sequence>
<feature type="signal peptide" evidence="2">
    <location>
        <begin position="1"/>
        <end position="20"/>
    </location>
</feature>
<feature type="chain" id="PRO_5015711521" evidence="2">
    <location>
        <begin position="21"/>
        <end position="108"/>
    </location>
</feature>
<accession>A0A2T3AP72</accession>
<dbReference type="InParanoid" id="A0A2T3AP72"/>
<evidence type="ECO:0000256" key="2">
    <source>
        <dbReference type="SAM" id="SignalP"/>
    </source>
</evidence>
<protein>
    <submittedName>
        <fullName evidence="3">Uncharacterized protein</fullName>
    </submittedName>
</protein>
<dbReference type="RefSeq" id="XP_024716463.1">
    <property type="nucleotide sequence ID" value="XM_024867816.1"/>
</dbReference>
<feature type="compositionally biased region" description="Low complexity" evidence="1">
    <location>
        <begin position="40"/>
        <end position="57"/>
    </location>
</feature>
<evidence type="ECO:0000313" key="3">
    <source>
        <dbReference type="EMBL" id="PSS06733.1"/>
    </source>
</evidence>
<dbReference type="GeneID" id="36575897"/>
<dbReference type="AlphaFoldDB" id="A0A2T3AP72"/>
<evidence type="ECO:0000256" key="1">
    <source>
        <dbReference type="SAM" id="MobiDB-lite"/>
    </source>
</evidence>
<feature type="region of interest" description="Disordered" evidence="1">
    <location>
        <begin position="31"/>
        <end position="67"/>
    </location>
</feature>
<gene>
    <name evidence="3" type="ORF">M430DRAFT_46076</name>
</gene>
<keyword evidence="4" id="KW-1185">Reference proteome</keyword>
<name>A0A2T3AP72_AMORE</name>
<proteinExistence type="predicted"/>
<keyword evidence="2" id="KW-0732">Signal</keyword>
<dbReference type="EMBL" id="KZ679020">
    <property type="protein sequence ID" value="PSS06733.1"/>
    <property type="molecule type" value="Genomic_DNA"/>
</dbReference>